<organism evidence="2 3">
    <name type="scientific">Sphingomonas rustica</name>
    <dbReference type="NCBI Taxonomy" id="3103142"/>
    <lineage>
        <taxon>Bacteria</taxon>
        <taxon>Pseudomonadati</taxon>
        <taxon>Pseudomonadota</taxon>
        <taxon>Alphaproteobacteria</taxon>
        <taxon>Sphingomonadales</taxon>
        <taxon>Sphingomonadaceae</taxon>
        <taxon>Sphingomonas</taxon>
    </lineage>
</organism>
<dbReference type="RefSeq" id="WP_346245387.1">
    <property type="nucleotide sequence ID" value="NZ_JBDIZK010000002.1"/>
</dbReference>
<feature type="transmembrane region" description="Helical" evidence="1">
    <location>
        <begin position="16"/>
        <end position="35"/>
    </location>
</feature>
<name>A0ABV0B5G9_9SPHN</name>
<gene>
    <name evidence="2" type="ORF">TPR58_04335</name>
</gene>
<sequence length="164" mass="17697">MTDTQLADQLPPPSAPAWPIAFAVTAGYGLLLFGIDTGQPHELLRPILAPLTALGGLLVYWSFLWLIARRDPRIWRDPVGFAERLRSWAETTARPVPDAAEIERLRLRAQHAGGIALAQQGGLIAGVGAGVTFLDHSGFFAILAFGATMLIVGLALRHWLVGEI</sequence>
<keyword evidence="1" id="KW-0812">Transmembrane</keyword>
<protein>
    <submittedName>
        <fullName evidence="2">Uncharacterized protein</fullName>
    </submittedName>
</protein>
<evidence type="ECO:0000313" key="3">
    <source>
        <dbReference type="Proteomes" id="UP001427805"/>
    </source>
</evidence>
<comment type="caution">
    <text evidence="2">The sequence shown here is derived from an EMBL/GenBank/DDBJ whole genome shotgun (WGS) entry which is preliminary data.</text>
</comment>
<keyword evidence="1" id="KW-0472">Membrane</keyword>
<reference evidence="2 3" key="1">
    <citation type="submission" date="2024-05" db="EMBL/GenBank/DDBJ databases">
        <title>Sphingomonas sp. HF-S3 16S ribosomal RNA gene Genome sequencing and assembly.</title>
        <authorList>
            <person name="Lee H."/>
        </authorList>
    </citation>
    <scope>NUCLEOTIDE SEQUENCE [LARGE SCALE GENOMIC DNA]</scope>
    <source>
        <strain evidence="2 3">HF-S3</strain>
    </source>
</reference>
<evidence type="ECO:0000256" key="1">
    <source>
        <dbReference type="SAM" id="Phobius"/>
    </source>
</evidence>
<dbReference type="EMBL" id="JBDIZK010000002">
    <property type="protein sequence ID" value="MEN3746385.1"/>
    <property type="molecule type" value="Genomic_DNA"/>
</dbReference>
<feature type="transmembrane region" description="Helical" evidence="1">
    <location>
        <begin position="139"/>
        <end position="160"/>
    </location>
</feature>
<dbReference type="Proteomes" id="UP001427805">
    <property type="component" value="Unassembled WGS sequence"/>
</dbReference>
<keyword evidence="1" id="KW-1133">Transmembrane helix</keyword>
<feature type="transmembrane region" description="Helical" evidence="1">
    <location>
        <begin position="47"/>
        <end position="68"/>
    </location>
</feature>
<keyword evidence="3" id="KW-1185">Reference proteome</keyword>
<accession>A0ABV0B5G9</accession>
<proteinExistence type="predicted"/>
<evidence type="ECO:0000313" key="2">
    <source>
        <dbReference type="EMBL" id="MEN3746385.1"/>
    </source>
</evidence>